<dbReference type="GO" id="GO:0016463">
    <property type="term" value="F:P-type zinc transporter activity"/>
    <property type="evidence" value="ECO:0007669"/>
    <property type="project" value="UniProtKB-EC"/>
</dbReference>
<dbReference type="SUPFAM" id="SSF81653">
    <property type="entry name" value="Calcium ATPase, transduction domain A"/>
    <property type="match status" value="1"/>
</dbReference>
<dbReference type="PRINTS" id="PR00119">
    <property type="entry name" value="CATATPASE"/>
</dbReference>
<keyword evidence="3 10" id="KW-0812">Transmembrane</keyword>
<keyword evidence="10" id="KW-1003">Cell membrane</keyword>
<evidence type="ECO:0000256" key="3">
    <source>
        <dbReference type="ARBA" id="ARBA00022692"/>
    </source>
</evidence>
<dbReference type="NCBIfam" id="TIGR01512">
    <property type="entry name" value="ATPase-IB2_Cd"/>
    <property type="match status" value="1"/>
</dbReference>
<evidence type="ECO:0000256" key="10">
    <source>
        <dbReference type="RuleBase" id="RU362081"/>
    </source>
</evidence>
<dbReference type="Pfam" id="PF00702">
    <property type="entry name" value="Hydrolase"/>
    <property type="match status" value="1"/>
</dbReference>
<evidence type="ECO:0000313" key="13">
    <source>
        <dbReference type="Proteomes" id="UP000183287"/>
    </source>
</evidence>
<dbReference type="Pfam" id="PF00122">
    <property type="entry name" value="E1-E2_ATPase"/>
    <property type="match status" value="1"/>
</dbReference>
<dbReference type="SFLD" id="SFLDF00027">
    <property type="entry name" value="p-type_atpase"/>
    <property type="match status" value="1"/>
</dbReference>
<dbReference type="InterPro" id="IPR059000">
    <property type="entry name" value="ATPase_P-type_domA"/>
</dbReference>
<evidence type="ECO:0000256" key="5">
    <source>
        <dbReference type="ARBA" id="ARBA00022967"/>
    </source>
</evidence>
<dbReference type="EC" id="7.2.2.12" evidence="8"/>
<dbReference type="PROSITE" id="PS00154">
    <property type="entry name" value="ATPASE_E1_E2"/>
    <property type="match status" value="1"/>
</dbReference>
<evidence type="ECO:0000256" key="1">
    <source>
        <dbReference type="ARBA" id="ARBA00004370"/>
    </source>
</evidence>
<dbReference type="PANTHER" id="PTHR48085:SF5">
    <property type="entry name" value="CADMIUM_ZINC-TRANSPORTING ATPASE HMA4-RELATED"/>
    <property type="match status" value="1"/>
</dbReference>
<proteinExistence type="inferred from homology"/>
<comment type="subcellular location">
    <subcellularLocation>
        <location evidence="10">Cell membrane</location>
    </subcellularLocation>
    <subcellularLocation>
        <location evidence="1">Membrane</location>
    </subcellularLocation>
</comment>
<dbReference type="Gene3D" id="3.40.50.1000">
    <property type="entry name" value="HAD superfamily/HAD-like"/>
    <property type="match status" value="1"/>
</dbReference>
<dbReference type="InterPro" id="IPR023299">
    <property type="entry name" value="ATPase_P-typ_cyto_dom_N"/>
</dbReference>
<dbReference type="AlphaFoldDB" id="A0A1I4WN28"/>
<dbReference type="Gene3D" id="3.40.1110.10">
    <property type="entry name" value="Calcium-transporting ATPase, cytoplasmic domain N"/>
    <property type="match status" value="1"/>
</dbReference>
<dbReference type="InterPro" id="IPR044492">
    <property type="entry name" value="P_typ_ATPase_HD_dom"/>
</dbReference>
<comment type="catalytic activity">
    <reaction evidence="9">
        <text>Zn(2+)(in) + ATP + H2O = Zn(2+)(out) + ADP + phosphate + H(+)</text>
        <dbReference type="Rhea" id="RHEA:20621"/>
        <dbReference type="ChEBI" id="CHEBI:15377"/>
        <dbReference type="ChEBI" id="CHEBI:15378"/>
        <dbReference type="ChEBI" id="CHEBI:29105"/>
        <dbReference type="ChEBI" id="CHEBI:30616"/>
        <dbReference type="ChEBI" id="CHEBI:43474"/>
        <dbReference type="ChEBI" id="CHEBI:456216"/>
        <dbReference type="EC" id="7.2.2.12"/>
    </reaction>
</comment>
<keyword evidence="5" id="KW-1278">Translocase</keyword>
<feature type="transmembrane region" description="Helical" evidence="10">
    <location>
        <begin position="249"/>
        <end position="268"/>
    </location>
</feature>
<protein>
    <recommendedName>
        <fullName evidence="8">P-type Zn(2+) transporter</fullName>
        <ecNumber evidence="8">7.2.2.12</ecNumber>
    </recommendedName>
</protein>
<evidence type="ECO:0000259" key="11">
    <source>
        <dbReference type="Pfam" id="PF00122"/>
    </source>
</evidence>
<dbReference type="PROSITE" id="PS01229">
    <property type="entry name" value="COF_2"/>
    <property type="match status" value="1"/>
</dbReference>
<dbReference type="RefSeq" id="WP_218152185.1">
    <property type="nucleotide sequence ID" value="NZ_FOUB01000113.1"/>
</dbReference>
<dbReference type="Gene3D" id="2.70.150.10">
    <property type="entry name" value="Calcium-transporting ATPase, cytoplasmic transduction domain A"/>
    <property type="match status" value="1"/>
</dbReference>
<keyword evidence="7 10" id="KW-0472">Membrane</keyword>
<dbReference type="FunFam" id="2.70.150.10:FF:000002">
    <property type="entry name" value="Copper-transporting ATPase 1, putative"/>
    <property type="match status" value="1"/>
</dbReference>
<keyword evidence="6 10" id="KW-1133">Transmembrane helix</keyword>
<evidence type="ECO:0000256" key="6">
    <source>
        <dbReference type="ARBA" id="ARBA00022989"/>
    </source>
</evidence>
<feature type="transmembrane region" description="Helical" evidence="10">
    <location>
        <begin position="84"/>
        <end position="111"/>
    </location>
</feature>
<keyword evidence="10" id="KW-0067">ATP-binding</keyword>
<evidence type="ECO:0000313" key="12">
    <source>
        <dbReference type="EMBL" id="SFN14399.1"/>
    </source>
</evidence>
<dbReference type="EMBL" id="FOUB01000113">
    <property type="protein sequence ID" value="SFN14399.1"/>
    <property type="molecule type" value="Genomic_DNA"/>
</dbReference>
<dbReference type="InterPro" id="IPR051014">
    <property type="entry name" value="Cation_Transport_ATPase_IB"/>
</dbReference>
<dbReference type="InterPro" id="IPR023214">
    <property type="entry name" value="HAD_sf"/>
</dbReference>
<accession>A0A1I4WN28</accession>
<dbReference type="InterPro" id="IPR036412">
    <property type="entry name" value="HAD-like_sf"/>
</dbReference>
<keyword evidence="13" id="KW-1185">Reference proteome</keyword>
<dbReference type="InterPro" id="IPR018303">
    <property type="entry name" value="ATPase_P-typ_P_site"/>
</dbReference>
<dbReference type="SUPFAM" id="SSF56784">
    <property type="entry name" value="HAD-like"/>
    <property type="match status" value="1"/>
</dbReference>
<organism evidence="12 13">
    <name type="scientific">Nitrosomonas communis</name>
    <dbReference type="NCBI Taxonomy" id="44574"/>
    <lineage>
        <taxon>Bacteria</taxon>
        <taxon>Pseudomonadati</taxon>
        <taxon>Pseudomonadota</taxon>
        <taxon>Betaproteobacteria</taxon>
        <taxon>Nitrosomonadales</taxon>
        <taxon>Nitrosomonadaceae</taxon>
        <taxon>Nitrosomonas</taxon>
    </lineage>
</organism>
<feature type="domain" description="P-type ATPase A" evidence="11">
    <location>
        <begin position="135"/>
        <end position="233"/>
    </location>
</feature>
<dbReference type="SFLD" id="SFLDG00002">
    <property type="entry name" value="C1.7:_P-type_atpase_like"/>
    <property type="match status" value="1"/>
</dbReference>
<evidence type="ECO:0000256" key="9">
    <source>
        <dbReference type="ARBA" id="ARBA00047308"/>
    </source>
</evidence>
<dbReference type="NCBIfam" id="TIGR01494">
    <property type="entry name" value="ATPase_P-type"/>
    <property type="match status" value="1"/>
</dbReference>
<dbReference type="SFLD" id="SFLDS00003">
    <property type="entry name" value="Haloacid_Dehalogenase"/>
    <property type="match status" value="1"/>
</dbReference>
<evidence type="ECO:0000256" key="7">
    <source>
        <dbReference type="ARBA" id="ARBA00023136"/>
    </source>
</evidence>
<keyword evidence="10" id="KW-0547">Nucleotide-binding</keyword>
<dbReference type="InterPro" id="IPR027256">
    <property type="entry name" value="P-typ_ATPase_IB"/>
</dbReference>
<comment type="similarity">
    <text evidence="2 10">Belongs to the cation transport ATPase (P-type) (TC 3.A.3) family. Type IB subfamily.</text>
</comment>
<dbReference type="GO" id="GO:0005886">
    <property type="term" value="C:plasma membrane"/>
    <property type="evidence" value="ECO:0007669"/>
    <property type="project" value="UniProtKB-SubCell"/>
</dbReference>
<evidence type="ECO:0000256" key="4">
    <source>
        <dbReference type="ARBA" id="ARBA00022723"/>
    </source>
</evidence>
<gene>
    <name evidence="12" type="ORF">SAMN05421863_11136</name>
</gene>
<feature type="transmembrane region" description="Helical" evidence="10">
    <location>
        <begin position="580"/>
        <end position="600"/>
    </location>
</feature>
<sequence length="631" mass="66918">MTEAKNQLSTMKGSPDQFRLASLMRFDRSIEIVRILATGVTTLLFWQGMAPLELLWLAVAVGLYPLVKIGLLDLIHEHKIGTEIFVTIATLVAVFGGETVAGAVLMVIILIAEFITELSTDRARASIKALIVSVPQVARLQEKGDERRVAISELNVGDVVLVRAGEKIPVDGTVIAGQGAVNEAPLTGESIPKDKSAGSTLLAGTLLDSGALDVRTERLGADTTFSRIIALVESAESEQAPIQKLADRVAAWLIPLVLIFLVGVYLVTWDVRTVVTLLIFTSPAELGLATPLVMIAAIARAARAGILIKGGVYLEALAKVDVMVFDKTGTLTANQPRVVQILSNRASLKEAELLRWAAAADRRSAHPLAKAVVEAAAQQGIPVPESESFEQFQGRGVKATVEGRIILVGNAALLRENGVSLAEVVEDGGRTPIHVAIDNEFVGVIFIADTLRPGVRESLDELKATGIKRLVMLTGDNRATAEVVARDLGIDEVRADLMPEDKVKAIGDLVAQGHRVAMVGDGINDAPALARANVGIAMGAGGTQAALEAADIALMTDDLRKIAGARAIARRAYRTIQENIFVGIGVVHVLGITAALLGWIGPIEAAIIHLGPDVLVFINSIKLLRVRIHGA</sequence>
<dbReference type="NCBIfam" id="TIGR01525">
    <property type="entry name" value="ATPase-IB_hvy"/>
    <property type="match status" value="1"/>
</dbReference>
<dbReference type="GO" id="GO:0016887">
    <property type="term" value="F:ATP hydrolysis activity"/>
    <property type="evidence" value="ECO:0007669"/>
    <property type="project" value="InterPro"/>
</dbReference>
<dbReference type="SUPFAM" id="SSF81665">
    <property type="entry name" value="Calcium ATPase, transmembrane domain M"/>
    <property type="match status" value="1"/>
</dbReference>
<dbReference type="GO" id="GO:0005524">
    <property type="term" value="F:ATP binding"/>
    <property type="evidence" value="ECO:0007669"/>
    <property type="project" value="UniProtKB-UniRule"/>
</dbReference>
<evidence type="ECO:0000256" key="2">
    <source>
        <dbReference type="ARBA" id="ARBA00006024"/>
    </source>
</evidence>
<name>A0A1I4WN28_9PROT</name>
<dbReference type="PANTHER" id="PTHR48085">
    <property type="entry name" value="CADMIUM/ZINC-TRANSPORTING ATPASE HMA2-RELATED"/>
    <property type="match status" value="1"/>
</dbReference>
<dbReference type="PRINTS" id="PR00941">
    <property type="entry name" value="CDATPASE"/>
</dbReference>
<dbReference type="InterPro" id="IPR001757">
    <property type="entry name" value="P_typ_ATPase"/>
</dbReference>
<evidence type="ECO:0000256" key="8">
    <source>
        <dbReference type="ARBA" id="ARBA00039097"/>
    </source>
</evidence>
<dbReference type="InterPro" id="IPR023298">
    <property type="entry name" value="ATPase_P-typ_TM_dom_sf"/>
</dbReference>
<reference evidence="13" key="1">
    <citation type="submission" date="2016-10" db="EMBL/GenBank/DDBJ databases">
        <authorList>
            <person name="Varghese N."/>
            <person name="Submissions S."/>
        </authorList>
    </citation>
    <scope>NUCLEOTIDE SEQUENCE [LARGE SCALE GENOMIC DNA]</scope>
    <source>
        <strain evidence="13">Nm44</strain>
    </source>
</reference>
<dbReference type="InterPro" id="IPR008250">
    <property type="entry name" value="ATPase_P-typ_transduc_dom_A_sf"/>
</dbReference>
<feature type="transmembrane region" description="Helical" evidence="10">
    <location>
        <begin position="274"/>
        <end position="299"/>
    </location>
</feature>
<dbReference type="Proteomes" id="UP000183287">
    <property type="component" value="Unassembled WGS sequence"/>
</dbReference>
<dbReference type="GO" id="GO:0046872">
    <property type="term" value="F:metal ion binding"/>
    <property type="evidence" value="ECO:0007669"/>
    <property type="project" value="UniProtKB-KW"/>
</dbReference>
<keyword evidence="4 10" id="KW-0479">Metal-binding</keyword>